<dbReference type="RefSeq" id="XP_029742720.1">
    <property type="nucleotide sequence ID" value="XM_029881334.1"/>
</dbReference>
<keyword evidence="4" id="KW-0539">Nucleus</keyword>
<protein>
    <recommendedName>
        <fullName evidence="11">RNA polymerase II-associated protein 1 C-terminal domain-containing protein</fullName>
    </recommendedName>
</protein>
<evidence type="ECO:0000313" key="10">
    <source>
        <dbReference type="Proteomes" id="UP000306050"/>
    </source>
</evidence>
<organism evidence="9 10">
    <name type="scientific">Sporisorium graminicola</name>
    <dbReference type="NCBI Taxonomy" id="280036"/>
    <lineage>
        <taxon>Eukaryota</taxon>
        <taxon>Fungi</taxon>
        <taxon>Dikarya</taxon>
        <taxon>Basidiomycota</taxon>
        <taxon>Ustilaginomycotina</taxon>
        <taxon>Ustilaginomycetes</taxon>
        <taxon>Ustilaginales</taxon>
        <taxon>Ustilaginaceae</taxon>
        <taxon>Sporisorium</taxon>
    </lineage>
</organism>
<feature type="domain" description="RPAP1/MINIYO-like TPR repeats" evidence="8">
    <location>
        <begin position="1383"/>
        <end position="1499"/>
    </location>
</feature>
<feature type="compositionally biased region" description="Polar residues" evidence="5">
    <location>
        <begin position="253"/>
        <end position="270"/>
    </location>
</feature>
<feature type="region of interest" description="Disordered" evidence="5">
    <location>
        <begin position="1"/>
        <end position="120"/>
    </location>
</feature>
<evidence type="ECO:0000259" key="8">
    <source>
        <dbReference type="Pfam" id="PF25766"/>
    </source>
</evidence>
<dbReference type="KEGG" id="sgra:EX895_000733"/>
<proteinExistence type="inferred from homology"/>
<feature type="compositionally biased region" description="Polar residues" evidence="5">
    <location>
        <begin position="398"/>
        <end position="432"/>
    </location>
</feature>
<keyword evidence="10" id="KW-1185">Reference proteome</keyword>
<feature type="domain" description="RPAP1 N-terminal" evidence="7">
    <location>
        <begin position="357"/>
        <end position="399"/>
    </location>
</feature>
<feature type="compositionally biased region" description="Basic and acidic residues" evidence="5">
    <location>
        <begin position="325"/>
        <end position="340"/>
    </location>
</feature>
<evidence type="ECO:0000256" key="5">
    <source>
        <dbReference type="SAM" id="MobiDB-lite"/>
    </source>
</evidence>
<dbReference type="GO" id="GO:0006366">
    <property type="term" value="P:transcription by RNA polymerase II"/>
    <property type="evidence" value="ECO:0007669"/>
    <property type="project" value="InterPro"/>
</dbReference>
<keyword evidence="3" id="KW-0804">Transcription</keyword>
<dbReference type="PANTHER" id="PTHR21483:SF18">
    <property type="entry name" value="RNA POLYMERASE II-ASSOCIATED PROTEIN 1"/>
    <property type="match status" value="1"/>
</dbReference>
<dbReference type="InterPro" id="IPR013930">
    <property type="entry name" value="RPAP1_N"/>
</dbReference>
<dbReference type="SUPFAM" id="SSF48371">
    <property type="entry name" value="ARM repeat"/>
    <property type="match status" value="1"/>
</dbReference>
<dbReference type="OrthoDB" id="348201at2759"/>
<feature type="region of interest" description="Disordered" evidence="5">
    <location>
        <begin position="1163"/>
        <end position="1190"/>
    </location>
</feature>
<dbReference type="Proteomes" id="UP000306050">
    <property type="component" value="Chromosome SGRAM_1"/>
</dbReference>
<comment type="similarity">
    <text evidence="2">Belongs to the RPAP1 family.</text>
</comment>
<feature type="compositionally biased region" description="Basic and acidic residues" evidence="5">
    <location>
        <begin position="230"/>
        <end position="239"/>
    </location>
</feature>
<dbReference type="EMBL" id="SRRM01000002">
    <property type="protein sequence ID" value="TKY90735.1"/>
    <property type="molecule type" value="Genomic_DNA"/>
</dbReference>
<feature type="compositionally biased region" description="Polar residues" evidence="5">
    <location>
        <begin position="315"/>
        <end position="324"/>
    </location>
</feature>
<evidence type="ECO:0000259" key="7">
    <source>
        <dbReference type="Pfam" id="PF08621"/>
    </source>
</evidence>
<reference evidence="9 10" key="1">
    <citation type="submission" date="2019-05" db="EMBL/GenBank/DDBJ databases">
        <title>Sporisorium graminicola CBS 10092 draft sequencing and annotation.</title>
        <authorList>
            <person name="Solano-Gonzalez S."/>
            <person name="Caddick M.X."/>
            <person name="Darby A."/>
        </authorList>
    </citation>
    <scope>NUCLEOTIDE SEQUENCE [LARGE SCALE GENOMIC DNA]</scope>
    <source>
        <strain evidence="9 10">CBS 10092</strain>
    </source>
</reference>
<gene>
    <name evidence="9" type="ORF">EX895_000733</name>
</gene>
<name>A0A4U7L0Q2_9BASI</name>
<feature type="compositionally biased region" description="Basic and acidic residues" evidence="5">
    <location>
        <begin position="181"/>
        <end position="200"/>
    </location>
</feature>
<dbReference type="Pfam" id="PF25766">
    <property type="entry name" value="TPR_RPAP1"/>
    <property type="match status" value="1"/>
</dbReference>
<feature type="domain" description="RPAP1 C-terminal" evidence="6">
    <location>
        <begin position="476"/>
        <end position="543"/>
    </location>
</feature>
<dbReference type="InterPro" id="IPR016024">
    <property type="entry name" value="ARM-type_fold"/>
</dbReference>
<feature type="compositionally biased region" description="Acidic residues" evidence="5">
    <location>
        <begin position="1176"/>
        <end position="1187"/>
    </location>
</feature>
<dbReference type="PANTHER" id="PTHR21483">
    <property type="entry name" value="RNA POLYMERASE II-ASSOCIATED PROTEIN 1"/>
    <property type="match status" value="1"/>
</dbReference>
<dbReference type="GeneID" id="40723628"/>
<evidence type="ECO:0000256" key="1">
    <source>
        <dbReference type="ARBA" id="ARBA00004123"/>
    </source>
</evidence>
<evidence type="ECO:0000313" key="9">
    <source>
        <dbReference type="EMBL" id="TKY90735.1"/>
    </source>
</evidence>
<accession>A0A4U7L0Q2</accession>
<feature type="region of interest" description="Disordered" evidence="5">
    <location>
        <begin position="358"/>
        <end position="377"/>
    </location>
</feature>
<dbReference type="InterPro" id="IPR039913">
    <property type="entry name" value="RPAP1/Rba50"/>
</dbReference>
<comment type="subcellular location">
    <subcellularLocation>
        <location evidence="1">Nucleus</location>
    </subcellularLocation>
</comment>
<dbReference type="Pfam" id="PF08620">
    <property type="entry name" value="RPAP1_C"/>
    <property type="match status" value="1"/>
</dbReference>
<feature type="region of interest" description="Disordered" evidence="5">
    <location>
        <begin position="150"/>
        <end position="348"/>
    </location>
</feature>
<feature type="region of interest" description="Disordered" evidence="5">
    <location>
        <begin position="395"/>
        <end position="474"/>
    </location>
</feature>
<evidence type="ECO:0000259" key="6">
    <source>
        <dbReference type="Pfam" id="PF08620"/>
    </source>
</evidence>
<evidence type="ECO:0000256" key="3">
    <source>
        <dbReference type="ARBA" id="ARBA00023163"/>
    </source>
</evidence>
<comment type="caution">
    <text evidence="9">The sequence shown here is derived from an EMBL/GenBank/DDBJ whole genome shotgun (WGS) entry which is preliminary data.</text>
</comment>
<dbReference type="Pfam" id="PF08621">
    <property type="entry name" value="RPAP1_N"/>
    <property type="match status" value="1"/>
</dbReference>
<dbReference type="InterPro" id="IPR057989">
    <property type="entry name" value="TPR_RPAP1/MINIYO-like"/>
</dbReference>
<evidence type="ECO:0000256" key="2">
    <source>
        <dbReference type="ARBA" id="ARBA00009953"/>
    </source>
</evidence>
<sequence length="1558" mass="170756">MTSHTPSTDERQMRKQQIRPRFVDLAELDDDLPEDATSRRAALDSFSNWPPAATVVRKKPPAITSSSKAGASTIRAEAPKALKKPTIEDADESQEGLSSDKARKAQEQTQKTPQAKTVRFDAETLAADKAVAEPSVLPKATLNLAGSIIGSIQERPVGERKTISRGNTRAKPSGSRFVVRRRMDEDLQKHEEQRQQRLQETEAPEGQEPGTGFPVVSHRDQITPILPFSDKSRKPHYSENIDTVEAPQRDALATQTALAESKTGADSSVTAPEAAQSDLAATADEEEWLDEAGKPMSAFRKSRLLRQGQRPPSVRSKSTPQPSVTKDDRDLPDFKPDPTRDPGGGADIDVINAVLSDVSRENDQKLRQMSAAEVSDELRSLESLFGKDILEALRSRKSASSSQETAPNTSDTASSEPLQSTSTSASIQNITGQEEEEDKDGPLAIKRQYFPSEPDTPNPSLEWMMPQPSQPSGSTDLRFDFSGQLLQRGTQTDQTYLSGLHHHGDDQDAPGYTFSELIHLLRSTVAAQRQLALNVLGRICEHYQAFRADDDTEASPATALLNDHALLLRARAISISRWLLGDRHFTVRAAALRCLASAVRSLPSGISIPLGAGQELDFGRLMGAGKGDVEDQDDRADASEVERSIQKDWARVMLESKILDLFLDRTDSVITSKWEAELALELLLRIASCSALHATQIFEKDPRKLSDFVIHLGLKVSWPPVPAEASLTEAEVQRPSSLPSITAVRLLHQGILSDRKIAEAIVLNGSIEHLLRFVVTPPWKVEGDWVSDDDAGDATVVLAYQIFDEVLQLFVSLASYGLFASVVARTWNLWQECNAWAVKQLFGDDDAVSTKGWTLEARSTAAQRIFEVLAAWTRCALDPHELMTAHDITWTQVRDWIEPVHDAAQQMTVPTAARASVQAPAFGALCVHIDAWLRCAMGKEPVLLQKYFDTCQKIASQCQQPISQHLFKVLRLFSSAPTQAIALDEAEQACRACHNYLDFFETLLRAEQVRASQTAAAEPTLFTRGSTVMKQESLALISCGAVWQALQSLESRASGRNVYRRTFSDFVAAALTTSPAGGSGSELPLELAAITRLDVRHAPRVAKIVLRATRTLAGDAIAHTLRPFLLECILGVNRLPEADPAKRAERRDAVPLSQVHSLFKPSRGEDVYASPKPADDVEEEDEEEEKDVDPITGSKLWKCPASGLPIRADWPLLALDDLLHSANTAVFNRPDNLEEGWKPSELDMVRASLQLAVAVFRSMLLRSKALSADSSDELASAEASAILSSLPSAEQVLLGVMKVFMLEKDQPDTFTDKTAAGLQQQKSTGTLTGRDLFRDPSISSKLTSLLDIAEELVVLRRVHNAGATMSSITLDAWTAATYGGTSMSFYQFFTDLVGLWDSVSFGDVNFARAIMTVANAGGGGGVLEGEAGVAVDFRRLVWNDYSDSLRSMPSIRVPDWLLDWADTDEDMLDHYCRYLAGAAGSTGTRKSLAWQIAAHHVRAALGMLDREGEGGRFRRRQTILKSLLAARGEALLRELVGAEDERLVQRLVAHLSVSSTTQ</sequence>
<evidence type="ECO:0000256" key="4">
    <source>
        <dbReference type="ARBA" id="ARBA00023242"/>
    </source>
</evidence>
<dbReference type="InterPro" id="IPR013929">
    <property type="entry name" value="RPAP1_C"/>
</dbReference>
<evidence type="ECO:0008006" key="11">
    <source>
        <dbReference type="Google" id="ProtNLM"/>
    </source>
</evidence>